<organism evidence="7 8">
    <name type="scientific">Tissierella simiarum</name>
    <dbReference type="NCBI Taxonomy" id="2841534"/>
    <lineage>
        <taxon>Bacteria</taxon>
        <taxon>Bacillati</taxon>
        <taxon>Bacillota</taxon>
        <taxon>Tissierellia</taxon>
        <taxon>Tissierellales</taxon>
        <taxon>Tissierellaceae</taxon>
        <taxon>Tissierella</taxon>
    </lineage>
</organism>
<dbReference type="EMBL" id="JAHLPM010000001">
    <property type="protein sequence ID" value="MBU5436580.1"/>
    <property type="molecule type" value="Genomic_DNA"/>
</dbReference>
<proteinExistence type="predicted"/>
<keyword evidence="4" id="KW-0456">Lyase</keyword>
<dbReference type="InterPro" id="IPR003265">
    <property type="entry name" value="HhH-GPD_domain"/>
</dbReference>
<dbReference type="CDD" id="cd00056">
    <property type="entry name" value="ENDO3c"/>
    <property type="match status" value="1"/>
</dbReference>
<dbReference type="PANTHER" id="PTHR10242:SF2">
    <property type="entry name" value="N-GLYCOSYLASE_DNA LYASE"/>
    <property type="match status" value="1"/>
</dbReference>
<dbReference type="Proteomes" id="UP000749471">
    <property type="component" value="Unassembled WGS sequence"/>
</dbReference>
<dbReference type="InterPro" id="IPR052054">
    <property type="entry name" value="Oxidative_DNA_repair_enzyme"/>
</dbReference>
<comment type="caution">
    <text evidence="7">The sequence shown here is derived from an EMBL/GenBank/DDBJ whole genome shotgun (WGS) entry which is preliminary data.</text>
</comment>
<evidence type="ECO:0000256" key="4">
    <source>
        <dbReference type="ARBA" id="ARBA00023239"/>
    </source>
</evidence>
<dbReference type="InterPro" id="IPR012904">
    <property type="entry name" value="OGG_N"/>
</dbReference>
<keyword evidence="1" id="KW-0227">DNA damage</keyword>
<keyword evidence="3" id="KW-0234">DNA repair</keyword>
<dbReference type="Pfam" id="PF07934">
    <property type="entry name" value="OGG_N"/>
    <property type="match status" value="1"/>
</dbReference>
<evidence type="ECO:0000256" key="1">
    <source>
        <dbReference type="ARBA" id="ARBA00022763"/>
    </source>
</evidence>
<dbReference type="Pfam" id="PF00730">
    <property type="entry name" value="HhH-GPD"/>
    <property type="match status" value="1"/>
</dbReference>
<keyword evidence="5" id="KW-0326">Glycosidase</keyword>
<keyword evidence="8" id="KW-1185">Reference proteome</keyword>
<name>A0ABS6E102_9FIRM</name>
<feature type="domain" description="HhH-GPD" evidence="6">
    <location>
        <begin position="123"/>
        <end position="290"/>
    </location>
</feature>
<evidence type="ECO:0000313" key="8">
    <source>
        <dbReference type="Proteomes" id="UP000749471"/>
    </source>
</evidence>
<evidence type="ECO:0000256" key="2">
    <source>
        <dbReference type="ARBA" id="ARBA00022801"/>
    </source>
</evidence>
<dbReference type="RefSeq" id="WP_216515909.1">
    <property type="nucleotide sequence ID" value="NZ_JAHLPM010000001.1"/>
</dbReference>
<evidence type="ECO:0000256" key="3">
    <source>
        <dbReference type="ARBA" id="ARBA00023204"/>
    </source>
</evidence>
<reference evidence="7 8" key="1">
    <citation type="submission" date="2021-06" db="EMBL/GenBank/DDBJ databases">
        <authorList>
            <person name="Sun Q."/>
            <person name="Li D."/>
        </authorList>
    </citation>
    <scope>NUCLEOTIDE SEQUENCE [LARGE SCALE GENOMIC DNA]</scope>
    <source>
        <strain evidence="7 8">MSJ-40</strain>
    </source>
</reference>
<keyword evidence="2" id="KW-0378">Hydrolase</keyword>
<accession>A0ABS6E102</accession>
<evidence type="ECO:0000313" key="7">
    <source>
        <dbReference type="EMBL" id="MBU5436580.1"/>
    </source>
</evidence>
<dbReference type="SMART" id="SM00478">
    <property type="entry name" value="ENDO3c"/>
    <property type="match status" value="1"/>
</dbReference>
<dbReference type="PANTHER" id="PTHR10242">
    <property type="entry name" value="8-OXOGUANINE DNA GLYCOSYLASE"/>
    <property type="match status" value="1"/>
</dbReference>
<sequence length="296" mass="34490">MNYNITEEENKIIIKNIKDFEPKHIFECGQAFRWHVEEDKSYTTIAYGKVINVKKEDNDIILSNTNLQDFNNVWYHYFDLGRDYDEIKKELSKDPILAEAIEFGDGIRILNQEPFEMVISFITSANNQIPRIKKSIELMSKYYGEKIQTEEYFSNMEYYSFPTAQSLSKARSDDLKEICKVGFRGERIVETAKIIANEELDLNLIYDLNRDKGKELLMTLPGVGPKVSDCILLFAFNKDEAFPVDVWVKRVMEYFYLKEDTNVKLIGSHGARIFGNLAGFAQQYLFYYARELGIGK</sequence>
<gene>
    <name evidence="7" type="ORF">KQI42_01090</name>
</gene>
<evidence type="ECO:0000256" key="5">
    <source>
        <dbReference type="ARBA" id="ARBA00023295"/>
    </source>
</evidence>
<protein>
    <submittedName>
        <fullName evidence="7">8-oxoguanine DNA glycosylase</fullName>
    </submittedName>
</protein>
<evidence type="ECO:0000259" key="6">
    <source>
        <dbReference type="SMART" id="SM00478"/>
    </source>
</evidence>